<dbReference type="EMBL" id="DAKRPA010000026">
    <property type="protein sequence ID" value="DBA02851.1"/>
    <property type="molecule type" value="Genomic_DNA"/>
</dbReference>
<organism evidence="15 16">
    <name type="scientific">Lagenidium giganteum</name>
    <dbReference type="NCBI Taxonomy" id="4803"/>
    <lineage>
        <taxon>Eukaryota</taxon>
        <taxon>Sar</taxon>
        <taxon>Stramenopiles</taxon>
        <taxon>Oomycota</taxon>
        <taxon>Peronosporomycetes</taxon>
        <taxon>Pythiales</taxon>
        <taxon>Pythiaceae</taxon>
    </lineage>
</organism>
<keyword evidence="9" id="KW-0256">Endoplasmic reticulum</keyword>
<evidence type="ECO:0000256" key="2">
    <source>
        <dbReference type="ARBA" id="ARBA00004922"/>
    </source>
</evidence>
<proteinExistence type="inferred from homology"/>
<reference evidence="15" key="2">
    <citation type="journal article" date="2023" name="Microbiol Resour">
        <title>Decontamination and Annotation of the Draft Genome Sequence of the Oomycete Lagenidium giganteum ARSEF 373.</title>
        <authorList>
            <person name="Morgan W.R."/>
            <person name="Tartar A."/>
        </authorList>
    </citation>
    <scope>NUCLEOTIDE SEQUENCE</scope>
    <source>
        <strain evidence="15">ARSEF 373</strain>
    </source>
</reference>
<keyword evidence="6 14" id="KW-0328">Glycosyltransferase</keyword>
<sequence length="508" mass="57576">MPTTWTDMTMTMTASQAAVLAVASVTFLALLLQVNKHVDQPYMDEIFHAPQTQQYCAGRFHEWDPKITTFPGLYLVGAALSHVAALLSWNGQFFCSLPVLRSVNVLFSLGNVALLIRLRQQLAPRDPNGLLHAVMIAVFPVNFFFAFLYYTDCGALFFVLLMYSQAESVNLLVYPSNRGSFIFSALSGAAAVVFRQTNIIWVAFTAGVVIVRCLELSHGNYIYGYDRQNVCMIMTAVLKLFRRVLINFVMVVLRNLPSLLQLVWPFVVIVAAFVVFLIKNGGIVVGLYQRTTLILPDQADSYLHLQATNLHEASFHAAQLLYLTFVLATGFSVSLFAPTYVQKFAAAIRNKSKSIGGVVWLVMVVVGVFGVIQWFSPVHKFMLADNRHYTFYIWRKFFRKHALAKFLPSTLYMFFGWRCWIELRRNRSPLWALVYGIAVTLVLIPSPLVEPRYYLIPFVVFHLNTGKQSRLVLLATIFGSMLTNAATLYVFMYKPFVWGDGSIARFMW</sequence>
<keyword evidence="16" id="KW-1185">Reference proteome</keyword>
<protein>
    <recommendedName>
        <fullName evidence="5 14">Dol-P-Glc:Glc(2)Man(9)GlcNAc(2)-PP-Dol alpha-1,2-glucosyltransferase</fullName>
        <ecNumber evidence="4 14">2.4.1.256</ecNumber>
    </recommendedName>
</protein>
<evidence type="ECO:0000256" key="7">
    <source>
        <dbReference type="ARBA" id="ARBA00022679"/>
    </source>
</evidence>
<evidence type="ECO:0000256" key="11">
    <source>
        <dbReference type="ARBA" id="ARBA00023136"/>
    </source>
</evidence>
<keyword evidence="11 14" id="KW-0472">Membrane</keyword>
<feature type="transmembrane region" description="Helical" evidence="14">
    <location>
        <begin position="230"/>
        <end position="253"/>
    </location>
</feature>
<evidence type="ECO:0000256" key="12">
    <source>
        <dbReference type="ARBA" id="ARBA00044727"/>
    </source>
</evidence>
<evidence type="ECO:0000313" key="15">
    <source>
        <dbReference type="EMBL" id="DBA02851.1"/>
    </source>
</evidence>
<evidence type="ECO:0000256" key="6">
    <source>
        <dbReference type="ARBA" id="ARBA00022676"/>
    </source>
</evidence>
<feature type="transmembrane region" description="Helical" evidence="14">
    <location>
        <begin position="471"/>
        <end position="492"/>
    </location>
</feature>
<feature type="transmembrane region" description="Helical" evidence="14">
    <location>
        <begin position="429"/>
        <end position="450"/>
    </location>
</feature>
<evidence type="ECO:0000256" key="5">
    <source>
        <dbReference type="ARBA" id="ARBA00018512"/>
    </source>
</evidence>
<comment type="subcellular location">
    <subcellularLocation>
        <location evidence="1">Endoplasmic reticulum membrane</location>
        <topology evidence="1">Multi-pass membrane protein</topology>
    </subcellularLocation>
</comment>
<comment type="function">
    <text evidence="12">Dol-P-Glc:Glc(2)Man(9)GlcNAc(2)-PP-Dol alpha-1,2-glucosyltransferase that operates in the biosynthetic pathway of dolichol-linked oligosaccharides, the glycan precursors employed in protein asparagine (N)-glycosylation. The assembly of dolichol-linked oligosaccharides begins on the cytosolic side of the endoplasmic reticulum membrane and finishes in its lumen. The sequential addition of sugars to dolichol pyrophosphate produces dolichol-linked oligosaccharides containing fourteen sugars, including two GlcNAcs, nine mannoses and three glucoses. Once assembled, the oligosaccharide is transferred from the lipid to nascent proteins by oligosaccharyltransferases. In the lumen of the endoplasmic reticulum, adds the third and last glucose residue from dolichyl phosphate glucose (Dol-P-Glc) onto the lipid-linked oligosaccharide intermediate Glc(2)Man(9)GlcNAc(2)-PP-Dol to produce Glc(3)Man(9)GlcNAc(2)-PP-Dol.</text>
</comment>
<dbReference type="GO" id="GO:0106073">
    <property type="term" value="F:dolichyl pyrophosphate Glc2Man9GlcNAc2 alpha-1,2-glucosyltransferase activity"/>
    <property type="evidence" value="ECO:0007669"/>
    <property type="project" value="UniProtKB-UniRule"/>
</dbReference>
<dbReference type="InterPro" id="IPR016900">
    <property type="entry name" value="Alg10"/>
</dbReference>
<evidence type="ECO:0000256" key="13">
    <source>
        <dbReference type="ARBA" id="ARBA00048064"/>
    </source>
</evidence>
<feature type="transmembrane region" description="Helical" evidence="14">
    <location>
        <begin position="99"/>
        <end position="118"/>
    </location>
</feature>
<dbReference type="AlphaFoldDB" id="A0AAV2Z976"/>
<comment type="catalytic activity">
    <reaction evidence="13">
        <text>an alpha-D-Glc-(1-&gt;3)-alpha-D-Glc-(1-&gt;3)-alpha-D-Man-(1-&gt;2)-alpha-D-Man-(1-&gt;2)-alpha-D-Man-(1-&gt;3)-[alpha-D-Man-(1-&gt;2)-alpha-D-Man-(1-&gt;3)-[alpha-D-Man-(1-&gt;2)-alpha-D-Man-(1-&gt;6)]-alpha-D-Man-(1-&gt;6)]-beta-D-Man-(1-&gt;4)-beta-D-GlcNAc-(1-&gt;4)-alpha-D-GlcNAc-diphospho-di-trans,poly-cis-dolichol + a di-trans,poly-cis-dolichyl beta-D-glucosyl phosphate = a alpha-D-Glc-(1-&gt;2)-alpha-D-Glc-(1-&gt;3)-alpha-D-Glc-(1-&gt;3)-alpha-D-Man-(1-&gt;2)-alpha-D-Man-(1-&gt;2)-alpha-D-Man-(1-&gt;3)-[alpha-D-Man-(1-&gt;2)-alpha-D-Man-(1-&gt;3)-[alpha-D-Man-(1-&gt;2)-alpha-D-Man-(1-&gt;6)]-alpha-D-Man-(1-&gt;6)]-beta-D-Man-(1-&gt;4)-beta-D-GlcNAc-(1-&gt;4)-alpha-D-GlcNAc-diphospho-di-trans,poly-cis-dolichol + a di-trans,poly-cis-dolichyl phosphate + H(+)</text>
        <dbReference type="Rhea" id="RHEA:29543"/>
        <dbReference type="Rhea" id="RHEA-COMP:19498"/>
        <dbReference type="Rhea" id="RHEA-COMP:19502"/>
        <dbReference type="Rhea" id="RHEA-COMP:19512"/>
        <dbReference type="Rhea" id="RHEA-COMP:19522"/>
        <dbReference type="ChEBI" id="CHEBI:15378"/>
        <dbReference type="ChEBI" id="CHEBI:57525"/>
        <dbReference type="ChEBI" id="CHEBI:57683"/>
        <dbReference type="ChEBI" id="CHEBI:132522"/>
        <dbReference type="ChEBI" id="CHEBI:132523"/>
        <dbReference type="EC" id="2.4.1.256"/>
    </reaction>
    <physiologicalReaction direction="left-to-right" evidence="13">
        <dbReference type="Rhea" id="RHEA:29544"/>
    </physiologicalReaction>
</comment>
<dbReference type="Proteomes" id="UP001146120">
    <property type="component" value="Unassembled WGS sequence"/>
</dbReference>
<name>A0AAV2Z976_9STRA</name>
<gene>
    <name evidence="15" type="ORF">N0F65_006641</name>
</gene>
<keyword evidence="7" id="KW-0808">Transferase</keyword>
<feature type="transmembrane region" description="Helical" evidence="14">
    <location>
        <begin position="320"/>
        <end position="337"/>
    </location>
</feature>
<feature type="transmembrane region" description="Helical" evidence="14">
    <location>
        <begin position="259"/>
        <end position="278"/>
    </location>
</feature>
<comment type="similarity">
    <text evidence="3 14">Belongs to the ALG10 glucosyltransferase family.</text>
</comment>
<dbReference type="PIRSF" id="PIRSF028810">
    <property type="entry name" value="Alpha1_2_glucosyltferase_Alg10"/>
    <property type="match status" value="1"/>
</dbReference>
<comment type="pathway">
    <text evidence="2">Protein modification; protein glycosylation.</text>
</comment>
<feature type="transmembrane region" description="Helical" evidence="14">
    <location>
        <begin position="397"/>
        <end position="417"/>
    </location>
</feature>
<feature type="transmembrane region" description="Helical" evidence="14">
    <location>
        <begin position="67"/>
        <end position="87"/>
    </location>
</feature>
<dbReference type="Pfam" id="PF04922">
    <property type="entry name" value="DIE2_ALG10"/>
    <property type="match status" value="1"/>
</dbReference>
<keyword evidence="8 14" id="KW-0812">Transmembrane</keyword>
<feature type="transmembrane region" description="Helical" evidence="14">
    <location>
        <begin position="130"/>
        <end position="150"/>
    </location>
</feature>
<accession>A0AAV2Z976</accession>
<evidence type="ECO:0000256" key="8">
    <source>
        <dbReference type="ARBA" id="ARBA00022692"/>
    </source>
</evidence>
<evidence type="ECO:0000313" key="16">
    <source>
        <dbReference type="Proteomes" id="UP001146120"/>
    </source>
</evidence>
<comment type="caution">
    <text evidence="15">The sequence shown here is derived from an EMBL/GenBank/DDBJ whole genome shotgun (WGS) entry which is preliminary data.</text>
</comment>
<dbReference type="PANTHER" id="PTHR12989:SF10">
    <property type="entry name" value="DOL-P-GLC:GLC(2)MAN(9)GLCNAC(2)-PP-DOL ALPHA-1,2-GLUCOSYLTRANSFERASE-RELATED"/>
    <property type="match status" value="1"/>
</dbReference>
<reference evidence="15" key="1">
    <citation type="submission" date="2022-11" db="EMBL/GenBank/DDBJ databases">
        <authorList>
            <person name="Morgan W.R."/>
            <person name="Tartar A."/>
        </authorList>
    </citation>
    <scope>NUCLEOTIDE SEQUENCE</scope>
    <source>
        <strain evidence="15">ARSEF 373</strain>
    </source>
</reference>
<dbReference type="EC" id="2.4.1.256" evidence="4 14"/>
<evidence type="ECO:0000256" key="9">
    <source>
        <dbReference type="ARBA" id="ARBA00022824"/>
    </source>
</evidence>
<feature type="transmembrane region" description="Helical" evidence="14">
    <location>
        <begin position="199"/>
        <end position="218"/>
    </location>
</feature>
<evidence type="ECO:0000256" key="10">
    <source>
        <dbReference type="ARBA" id="ARBA00022989"/>
    </source>
</evidence>
<evidence type="ECO:0000256" key="1">
    <source>
        <dbReference type="ARBA" id="ARBA00004477"/>
    </source>
</evidence>
<feature type="transmembrane region" description="Helical" evidence="14">
    <location>
        <begin position="357"/>
        <end position="376"/>
    </location>
</feature>
<evidence type="ECO:0000256" key="4">
    <source>
        <dbReference type="ARBA" id="ARBA00011967"/>
    </source>
</evidence>
<keyword evidence="10 14" id="KW-1133">Transmembrane helix</keyword>
<evidence type="ECO:0000256" key="14">
    <source>
        <dbReference type="PIRNR" id="PIRNR028810"/>
    </source>
</evidence>
<dbReference type="PANTHER" id="PTHR12989">
    <property type="entry name" value="ALPHA-1,2-GLUCOSYLTRANSFERASE ALG10"/>
    <property type="match status" value="1"/>
</dbReference>
<evidence type="ECO:0000256" key="3">
    <source>
        <dbReference type="ARBA" id="ARBA00010600"/>
    </source>
</evidence>
<dbReference type="GO" id="GO:0005789">
    <property type="term" value="C:endoplasmic reticulum membrane"/>
    <property type="evidence" value="ECO:0007669"/>
    <property type="project" value="UniProtKB-SubCell"/>
</dbReference>
<dbReference type="GO" id="GO:0006488">
    <property type="term" value="P:dolichol-linked oligosaccharide biosynthetic process"/>
    <property type="evidence" value="ECO:0007669"/>
    <property type="project" value="UniProtKB-UniRule"/>
</dbReference>